<feature type="compositionally biased region" description="Polar residues" evidence="1">
    <location>
        <begin position="318"/>
        <end position="327"/>
    </location>
</feature>
<evidence type="ECO:0000256" key="1">
    <source>
        <dbReference type="SAM" id="MobiDB-lite"/>
    </source>
</evidence>
<organism evidence="2 3">
    <name type="scientific">Dryococelus australis</name>
    <dbReference type="NCBI Taxonomy" id="614101"/>
    <lineage>
        <taxon>Eukaryota</taxon>
        <taxon>Metazoa</taxon>
        <taxon>Ecdysozoa</taxon>
        <taxon>Arthropoda</taxon>
        <taxon>Hexapoda</taxon>
        <taxon>Insecta</taxon>
        <taxon>Pterygota</taxon>
        <taxon>Neoptera</taxon>
        <taxon>Polyneoptera</taxon>
        <taxon>Phasmatodea</taxon>
        <taxon>Verophasmatodea</taxon>
        <taxon>Anareolatae</taxon>
        <taxon>Phasmatidae</taxon>
        <taxon>Eurycanthinae</taxon>
        <taxon>Dryococelus</taxon>
    </lineage>
</organism>
<evidence type="ECO:0000313" key="2">
    <source>
        <dbReference type="EMBL" id="KAJ8869884.1"/>
    </source>
</evidence>
<dbReference type="EMBL" id="JARBHB010000013">
    <property type="protein sequence ID" value="KAJ8869884.1"/>
    <property type="molecule type" value="Genomic_DNA"/>
</dbReference>
<accession>A0ABQ9GBU5</accession>
<sequence>MKSAMSRDRGISRFKLLAARSYVFSGTSFQLFGCGSIQTRAVQSERDWLHIYAAANREMTVAQTNKQRGRSGVVDRLLASHLGDTGPVPDGVAPRFSHVGIVQDDPLVGGFSRGSPVPPVLAFRRCSILTSLHPYWLSRPRDQRIGNLSQHAVANQPRDPSPEPRGANQRMCKHTSKESPSRFISVHFYTLWLNAQEEAAVAERLACSIQPRLGPPQVLAYGNRAGRCCCPAGFLGDLPFLLALSYRCCSILTSITPFGSQDLASPLQLDQSLLDSRPGRLHANSRLAKEQDANPALSNVSSAGMKGGGNGRSPRENPPTNGIVQHNSHMRKSGVTRPGIEP</sequence>
<keyword evidence="3" id="KW-1185">Reference proteome</keyword>
<proteinExistence type="predicted"/>
<name>A0ABQ9GBU5_9NEOP</name>
<evidence type="ECO:0000313" key="3">
    <source>
        <dbReference type="Proteomes" id="UP001159363"/>
    </source>
</evidence>
<feature type="region of interest" description="Disordered" evidence="1">
    <location>
        <begin position="284"/>
        <end position="342"/>
    </location>
</feature>
<protein>
    <submittedName>
        <fullName evidence="2">Uncharacterized protein</fullName>
    </submittedName>
</protein>
<comment type="caution">
    <text evidence="2">The sequence shown here is derived from an EMBL/GenBank/DDBJ whole genome shotgun (WGS) entry which is preliminary data.</text>
</comment>
<gene>
    <name evidence="2" type="ORF">PR048_028893</name>
</gene>
<reference evidence="2 3" key="1">
    <citation type="submission" date="2023-02" db="EMBL/GenBank/DDBJ databases">
        <title>LHISI_Scaffold_Assembly.</title>
        <authorList>
            <person name="Stuart O.P."/>
            <person name="Cleave R."/>
            <person name="Magrath M.J.L."/>
            <person name="Mikheyev A.S."/>
        </authorList>
    </citation>
    <scope>NUCLEOTIDE SEQUENCE [LARGE SCALE GENOMIC DNA]</scope>
    <source>
        <strain evidence="2">Daus_M_001</strain>
        <tissue evidence="2">Leg muscle</tissue>
    </source>
</reference>
<feature type="region of interest" description="Disordered" evidence="1">
    <location>
        <begin position="151"/>
        <end position="176"/>
    </location>
</feature>
<dbReference type="Proteomes" id="UP001159363">
    <property type="component" value="Chromosome 12"/>
</dbReference>